<dbReference type="EMBL" id="CP046401">
    <property type="protein sequence ID" value="QGY44476.1"/>
    <property type="molecule type" value="Genomic_DNA"/>
</dbReference>
<keyword evidence="2 4" id="KW-0732">Signal</keyword>
<evidence type="ECO:0000313" key="5">
    <source>
        <dbReference type="EMBL" id="QGY44476.1"/>
    </source>
</evidence>
<proteinExistence type="inferred from homology"/>
<evidence type="ECO:0000256" key="4">
    <source>
        <dbReference type="SAM" id="SignalP"/>
    </source>
</evidence>
<reference evidence="5 6" key="1">
    <citation type="submission" date="2019-11" db="EMBL/GenBank/DDBJ databases">
        <authorList>
            <person name="Zheng R.K."/>
            <person name="Sun C.M."/>
        </authorList>
    </citation>
    <scope>NUCLEOTIDE SEQUENCE [LARGE SCALE GENOMIC DNA]</scope>
    <source>
        <strain evidence="5 6">WC007</strain>
    </source>
</reference>
<dbReference type="PANTHER" id="PTHR35089:SF1">
    <property type="entry name" value="CHAPERONE PROTEIN SKP"/>
    <property type="match status" value="1"/>
</dbReference>
<accession>A0A6I6JNE7</accession>
<dbReference type="Proteomes" id="UP000428260">
    <property type="component" value="Chromosome"/>
</dbReference>
<keyword evidence="3" id="KW-0175">Coiled coil</keyword>
<dbReference type="Gene3D" id="3.30.910.20">
    <property type="entry name" value="Skp domain"/>
    <property type="match status" value="1"/>
</dbReference>
<dbReference type="InterPro" id="IPR024930">
    <property type="entry name" value="Skp_dom_sf"/>
</dbReference>
<dbReference type="PANTHER" id="PTHR35089">
    <property type="entry name" value="CHAPERONE PROTEIN SKP"/>
    <property type="match status" value="1"/>
</dbReference>
<dbReference type="InterPro" id="IPR005632">
    <property type="entry name" value="Chaperone_Skp"/>
</dbReference>
<evidence type="ECO:0000256" key="2">
    <source>
        <dbReference type="ARBA" id="ARBA00022729"/>
    </source>
</evidence>
<dbReference type="GO" id="GO:0005829">
    <property type="term" value="C:cytosol"/>
    <property type="evidence" value="ECO:0007669"/>
    <property type="project" value="TreeGrafter"/>
</dbReference>
<keyword evidence="6" id="KW-1185">Reference proteome</keyword>
<evidence type="ECO:0000256" key="1">
    <source>
        <dbReference type="ARBA" id="ARBA00009091"/>
    </source>
</evidence>
<organism evidence="5 6">
    <name type="scientific">Maribellus comscasis</name>
    <dbReference type="NCBI Taxonomy" id="2681766"/>
    <lineage>
        <taxon>Bacteria</taxon>
        <taxon>Pseudomonadati</taxon>
        <taxon>Bacteroidota</taxon>
        <taxon>Bacteroidia</taxon>
        <taxon>Marinilabiliales</taxon>
        <taxon>Prolixibacteraceae</taxon>
        <taxon>Maribellus</taxon>
    </lineage>
</organism>
<dbReference type="SMART" id="SM00935">
    <property type="entry name" value="OmpH"/>
    <property type="match status" value="1"/>
</dbReference>
<feature type="coiled-coil region" evidence="3">
    <location>
        <begin position="42"/>
        <end position="84"/>
    </location>
</feature>
<evidence type="ECO:0008006" key="7">
    <source>
        <dbReference type="Google" id="ProtNLM"/>
    </source>
</evidence>
<dbReference type="GO" id="GO:0051082">
    <property type="term" value="F:unfolded protein binding"/>
    <property type="evidence" value="ECO:0007669"/>
    <property type="project" value="InterPro"/>
</dbReference>
<sequence length="174" mass="20321">MKQKSTLLLIGLSFFISQSFAQESLKIGHINYTEIVMKMPEMDSIQRILNKEAEEIENVYNELIEEHEKNVQKYEAEQESYSEFLKNTKQKELIEAAGKIQEFRQNAAEQLEKRNMELFHPVHLKIDKAIEQIARKNHYTYIFDIISGKIVYHSENSIDLNSIVLNELSITAAQ</sequence>
<feature type="signal peptide" evidence="4">
    <location>
        <begin position="1"/>
        <end position="21"/>
    </location>
</feature>
<feature type="chain" id="PRO_5026347876" description="OmpH family outer membrane protein" evidence="4">
    <location>
        <begin position="22"/>
        <end position="174"/>
    </location>
</feature>
<evidence type="ECO:0000256" key="3">
    <source>
        <dbReference type="SAM" id="Coils"/>
    </source>
</evidence>
<dbReference type="RefSeq" id="WP_158866742.1">
    <property type="nucleotide sequence ID" value="NZ_CP046401.1"/>
</dbReference>
<name>A0A6I6JNE7_9BACT</name>
<dbReference type="KEGG" id="mcos:GM418_12645"/>
<evidence type="ECO:0000313" key="6">
    <source>
        <dbReference type="Proteomes" id="UP000428260"/>
    </source>
</evidence>
<dbReference type="SUPFAM" id="SSF111384">
    <property type="entry name" value="OmpH-like"/>
    <property type="match status" value="1"/>
</dbReference>
<dbReference type="GO" id="GO:0050821">
    <property type="term" value="P:protein stabilization"/>
    <property type="evidence" value="ECO:0007669"/>
    <property type="project" value="TreeGrafter"/>
</dbReference>
<comment type="similarity">
    <text evidence="1">Belongs to the Skp family.</text>
</comment>
<dbReference type="Pfam" id="PF03938">
    <property type="entry name" value="OmpH"/>
    <property type="match status" value="1"/>
</dbReference>
<dbReference type="AlphaFoldDB" id="A0A6I6JNE7"/>
<gene>
    <name evidence="5" type="ORF">GM418_12645</name>
</gene>
<protein>
    <recommendedName>
        <fullName evidence="7">OmpH family outer membrane protein</fullName>
    </recommendedName>
</protein>